<dbReference type="EMBL" id="PRDL01000001">
    <property type="protein sequence ID" value="MBE8717113.1"/>
    <property type="molecule type" value="Genomic_DNA"/>
</dbReference>
<keyword evidence="5" id="KW-1185">Reference proteome</keyword>
<dbReference type="InterPro" id="IPR029787">
    <property type="entry name" value="Nucleotide_cyclase"/>
</dbReference>
<dbReference type="InterPro" id="IPR000014">
    <property type="entry name" value="PAS"/>
</dbReference>
<dbReference type="NCBIfam" id="TIGR00229">
    <property type="entry name" value="sensory_box"/>
    <property type="match status" value="1"/>
</dbReference>
<dbReference type="Gene3D" id="3.30.450.20">
    <property type="entry name" value="PAS domain"/>
    <property type="match status" value="1"/>
</dbReference>
<dbReference type="PROSITE" id="PS50112">
    <property type="entry name" value="PAS"/>
    <property type="match status" value="1"/>
</dbReference>
<dbReference type="CDD" id="cd01948">
    <property type="entry name" value="EAL"/>
    <property type="match status" value="1"/>
</dbReference>
<reference evidence="4" key="1">
    <citation type="submission" date="2018-07" db="EMBL/GenBank/DDBJ databases">
        <title>Genome assembly of strain Ka43.</title>
        <authorList>
            <person name="Kukolya J."/>
            <person name="Nagy I."/>
            <person name="Horvath B."/>
            <person name="Toth A."/>
        </authorList>
    </citation>
    <scope>NUCLEOTIDE SEQUENCE</scope>
    <source>
        <strain evidence="4">KB43</strain>
    </source>
</reference>
<feature type="domain" description="EAL" evidence="2">
    <location>
        <begin position="470"/>
        <end position="724"/>
    </location>
</feature>
<dbReference type="SMART" id="SM00065">
    <property type="entry name" value="GAF"/>
    <property type="match status" value="1"/>
</dbReference>
<gene>
    <name evidence="4" type="ORF">C4F51_07910</name>
</gene>
<dbReference type="SUPFAM" id="SSF141868">
    <property type="entry name" value="EAL domain-like"/>
    <property type="match status" value="1"/>
</dbReference>
<dbReference type="PANTHER" id="PTHR44757">
    <property type="entry name" value="DIGUANYLATE CYCLASE DGCP"/>
    <property type="match status" value="1"/>
</dbReference>
<protein>
    <submittedName>
        <fullName evidence="4">EAL domain-containing protein</fullName>
    </submittedName>
</protein>
<evidence type="ECO:0000259" key="3">
    <source>
        <dbReference type="PROSITE" id="PS50887"/>
    </source>
</evidence>
<dbReference type="SUPFAM" id="SSF55781">
    <property type="entry name" value="GAF domain-like"/>
    <property type="match status" value="1"/>
</dbReference>
<name>A0A928V1N2_9GAMM</name>
<evidence type="ECO:0000259" key="1">
    <source>
        <dbReference type="PROSITE" id="PS50112"/>
    </source>
</evidence>
<dbReference type="InterPro" id="IPR043128">
    <property type="entry name" value="Rev_trsase/Diguanyl_cyclase"/>
</dbReference>
<dbReference type="CDD" id="cd00130">
    <property type="entry name" value="PAS"/>
    <property type="match status" value="1"/>
</dbReference>
<proteinExistence type="predicted"/>
<evidence type="ECO:0000259" key="2">
    <source>
        <dbReference type="PROSITE" id="PS50883"/>
    </source>
</evidence>
<dbReference type="Pfam" id="PF00990">
    <property type="entry name" value="GGDEF"/>
    <property type="match status" value="1"/>
</dbReference>
<dbReference type="InterPro" id="IPR035965">
    <property type="entry name" value="PAS-like_dom_sf"/>
</dbReference>
<sequence length="738" mass="80900">MKCPPVLAIEKERLKALSQYGLDSDRPLPSLDPVVQIAVHMFGMPVAAVNMIGTDYVFLAASIGIDEAEVDLRRDVSFCAHAITQDEVLVVPDTTLDKRFHDNPLVTGAANLRFYAGVPLLSPEGHPLGALCIIDGKPHDDFSTEDRQKLKELAKMAADRLELRRIEISTEQARRPFEEFARNSPTAVVWFDEQGLIIAWNDAAAFLYGYHLAEGAGRSVATLVAEPDRETVIDLINRAAAAGSMEGLTMPKGVRGLRKDGKEFLLGLSLFCWREKGRLTFNAHVQDMTARRRKEEELEWLANTDILTGLANRVSLYRHAEETLLRPAPMAVLMIDLDGFKDVNDTLGHSVGDAILQEVAHRLTLITAPADTVARIGGDEFAILLPEVADPEKAVELARRVIASIAEPIVIDGQEVRVAASCGVAVAPTHAQEALELIGDADLALFKAKHLGRGQAFVFVRSLRMEAAARRLYNIELHRAVSDGEFVLFYQPQIRLSDCSLAGAEALIRWRHPQRGLLSPAAFLPALEGGPLAAVVGAWVLDEACAQAALWRRYGADDFRIGVNLFGAQFRVNDIVEEVDAALKRHGLPAEALELEITENIVLDHDDVILDALQRLRALGVGIAFDDFGTGYASLSLLKQYPLSRLKIDRSFVQSLHESTRDASVVSAILDMARSFGLETIAEGVEKDAQYKCLRDFGCEEGQGYLFGKPIPAQDFAEIFGIQVPAPITSIAAKKFKP</sequence>
<dbReference type="NCBIfam" id="TIGR00254">
    <property type="entry name" value="GGDEF"/>
    <property type="match status" value="1"/>
</dbReference>
<dbReference type="AlphaFoldDB" id="A0A928V1N2"/>
<dbReference type="InterPro" id="IPR013656">
    <property type="entry name" value="PAS_4"/>
</dbReference>
<evidence type="ECO:0000313" key="5">
    <source>
        <dbReference type="Proteomes" id="UP000652567"/>
    </source>
</evidence>
<dbReference type="RefSeq" id="WP_193908714.1">
    <property type="nucleotide sequence ID" value="NZ_PRDL01000001.1"/>
</dbReference>
<dbReference type="InterPro" id="IPR035919">
    <property type="entry name" value="EAL_sf"/>
</dbReference>
<dbReference type="InterPro" id="IPR001633">
    <property type="entry name" value="EAL_dom"/>
</dbReference>
<dbReference type="PANTHER" id="PTHR44757:SF2">
    <property type="entry name" value="BIOFILM ARCHITECTURE MAINTENANCE PROTEIN MBAA"/>
    <property type="match status" value="1"/>
</dbReference>
<dbReference type="SMART" id="SM00091">
    <property type="entry name" value="PAS"/>
    <property type="match status" value="1"/>
</dbReference>
<organism evidence="4 5">
    <name type="scientific">Cellvibrio polysaccharolyticus</name>
    <dbReference type="NCBI Taxonomy" id="2082724"/>
    <lineage>
        <taxon>Bacteria</taxon>
        <taxon>Pseudomonadati</taxon>
        <taxon>Pseudomonadota</taxon>
        <taxon>Gammaproteobacteria</taxon>
        <taxon>Cellvibrionales</taxon>
        <taxon>Cellvibrionaceae</taxon>
        <taxon>Cellvibrio</taxon>
    </lineage>
</organism>
<dbReference type="Pfam" id="PF00563">
    <property type="entry name" value="EAL"/>
    <property type="match status" value="1"/>
</dbReference>
<dbReference type="SMART" id="SM00052">
    <property type="entry name" value="EAL"/>
    <property type="match status" value="1"/>
</dbReference>
<evidence type="ECO:0000313" key="4">
    <source>
        <dbReference type="EMBL" id="MBE8717113.1"/>
    </source>
</evidence>
<dbReference type="InterPro" id="IPR029016">
    <property type="entry name" value="GAF-like_dom_sf"/>
</dbReference>
<dbReference type="PROSITE" id="PS50883">
    <property type="entry name" value="EAL"/>
    <property type="match status" value="1"/>
</dbReference>
<dbReference type="PROSITE" id="PS50887">
    <property type="entry name" value="GGDEF"/>
    <property type="match status" value="1"/>
</dbReference>
<comment type="caution">
    <text evidence="4">The sequence shown here is derived from an EMBL/GenBank/DDBJ whole genome shotgun (WGS) entry which is preliminary data.</text>
</comment>
<dbReference type="SMART" id="SM00267">
    <property type="entry name" value="GGDEF"/>
    <property type="match status" value="1"/>
</dbReference>
<dbReference type="Pfam" id="PF01590">
    <property type="entry name" value="GAF"/>
    <property type="match status" value="1"/>
</dbReference>
<dbReference type="Gene3D" id="3.30.70.270">
    <property type="match status" value="1"/>
</dbReference>
<dbReference type="Gene3D" id="3.20.20.450">
    <property type="entry name" value="EAL domain"/>
    <property type="match status" value="1"/>
</dbReference>
<dbReference type="CDD" id="cd01949">
    <property type="entry name" value="GGDEF"/>
    <property type="match status" value="1"/>
</dbReference>
<dbReference type="Gene3D" id="3.30.450.40">
    <property type="match status" value="1"/>
</dbReference>
<dbReference type="InterPro" id="IPR052155">
    <property type="entry name" value="Biofilm_reg_signaling"/>
</dbReference>
<dbReference type="Pfam" id="PF08448">
    <property type="entry name" value="PAS_4"/>
    <property type="match status" value="1"/>
</dbReference>
<dbReference type="InterPro" id="IPR000160">
    <property type="entry name" value="GGDEF_dom"/>
</dbReference>
<dbReference type="SUPFAM" id="SSF55785">
    <property type="entry name" value="PYP-like sensor domain (PAS domain)"/>
    <property type="match status" value="1"/>
</dbReference>
<dbReference type="InterPro" id="IPR003018">
    <property type="entry name" value="GAF"/>
</dbReference>
<feature type="domain" description="PAS" evidence="1">
    <location>
        <begin position="173"/>
        <end position="243"/>
    </location>
</feature>
<dbReference type="SUPFAM" id="SSF55073">
    <property type="entry name" value="Nucleotide cyclase"/>
    <property type="match status" value="1"/>
</dbReference>
<dbReference type="Proteomes" id="UP000652567">
    <property type="component" value="Unassembled WGS sequence"/>
</dbReference>
<accession>A0A928V1N2</accession>
<feature type="domain" description="GGDEF" evidence="3">
    <location>
        <begin position="328"/>
        <end position="461"/>
    </location>
</feature>